<feature type="compositionally biased region" description="Basic and acidic residues" evidence="1">
    <location>
        <begin position="145"/>
        <end position="160"/>
    </location>
</feature>
<reference evidence="3" key="1">
    <citation type="submission" date="2021-01" db="EMBL/GenBank/DDBJ databases">
        <authorList>
            <person name="Corre E."/>
            <person name="Pelletier E."/>
            <person name="Niang G."/>
            <person name="Scheremetjew M."/>
            <person name="Finn R."/>
            <person name="Kale V."/>
            <person name="Holt S."/>
            <person name="Cochrane G."/>
            <person name="Meng A."/>
            <person name="Brown T."/>
            <person name="Cohen L."/>
        </authorList>
    </citation>
    <scope>NUCLEOTIDE SEQUENCE</scope>
    <source>
        <strain evidence="3">Isolate 1302-5</strain>
    </source>
</reference>
<feature type="compositionally biased region" description="Basic and acidic residues" evidence="1">
    <location>
        <begin position="122"/>
        <end position="134"/>
    </location>
</feature>
<protein>
    <submittedName>
        <fullName evidence="3">Uncharacterized protein</fullName>
    </submittedName>
</protein>
<evidence type="ECO:0000256" key="1">
    <source>
        <dbReference type="SAM" id="MobiDB-lite"/>
    </source>
</evidence>
<dbReference type="AlphaFoldDB" id="A0A7S4JP08"/>
<feature type="signal peptide" evidence="2">
    <location>
        <begin position="1"/>
        <end position="17"/>
    </location>
</feature>
<sequence length="192" mass="21639">MHTPLFLRNIWTAIVTGVRILTSVPSNVNVLLGTWRGRILLVQVEAARLSRTLRWALWTLWRKATIVVQLLGSLQLGIGRGFIRGFIPGVKADKDPRITRPAAFVARCAAAGSAPAVNNKTDGQRLRSPEEKMPRASRPASAPPLERERHFRLPREEQRETSYATSSCPSNFRAPRLEKKRPFRLPSKELED</sequence>
<evidence type="ECO:0000313" key="3">
    <source>
        <dbReference type="EMBL" id="CAE2269726.1"/>
    </source>
</evidence>
<accession>A0A7S4JP08</accession>
<feature type="region of interest" description="Disordered" evidence="1">
    <location>
        <begin position="115"/>
        <end position="192"/>
    </location>
</feature>
<feature type="compositionally biased region" description="Polar residues" evidence="1">
    <location>
        <begin position="161"/>
        <end position="170"/>
    </location>
</feature>
<proteinExistence type="predicted"/>
<dbReference type="EMBL" id="HBKQ01045306">
    <property type="protein sequence ID" value="CAE2269726.1"/>
    <property type="molecule type" value="Transcribed_RNA"/>
</dbReference>
<gene>
    <name evidence="3" type="ORF">OAUR00152_LOCUS31261</name>
</gene>
<organism evidence="3">
    <name type="scientific">Odontella aurita</name>
    <dbReference type="NCBI Taxonomy" id="265563"/>
    <lineage>
        <taxon>Eukaryota</taxon>
        <taxon>Sar</taxon>
        <taxon>Stramenopiles</taxon>
        <taxon>Ochrophyta</taxon>
        <taxon>Bacillariophyta</taxon>
        <taxon>Mediophyceae</taxon>
        <taxon>Biddulphiophycidae</taxon>
        <taxon>Eupodiscales</taxon>
        <taxon>Odontellaceae</taxon>
        <taxon>Odontella</taxon>
    </lineage>
</organism>
<name>A0A7S4JP08_9STRA</name>
<keyword evidence="2" id="KW-0732">Signal</keyword>
<feature type="chain" id="PRO_5030973916" evidence="2">
    <location>
        <begin position="18"/>
        <end position="192"/>
    </location>
</feature>
<evidence type="ECO:0000256" key="2">
    <source>
        <dbReference type="SAM" id="SignalP"/>
    </source>
</evidence>